<feature type="compositionally biased region" description="Basic and acidic residues" evidence="1">
    <location>
        <begin position="251"/>
        <end position="263"/>
    </location>
</feature>
<feature type="compositionally biased region" description="Basic and acidic residues" evidence="1">
    <location>
        <begin position="227"/>
        <end position="239"/>
    </location>
</feature>
<keyword evidence="2" id="KW-0812">Transmembrane</keyword>
<keyword evidence="2" id="KW-1133">Transmembrane helix</keyword>
<name>A0A6A6HWV2_9PLEO</name>
<evidence type="ECO:0000313" key="3">
    <source>
        <dbReference type="EMBL" id="KAF2242399.1"/>
    </source>
</evidence>
<feature type="transmembrane region" description="Helical" evidence="2">
    <location>
        <begin position="118"/>
        <end position="136"/>
    </location>
</feature>
<evidence type="ECO:0000313" key="4">
    <source>
        <dbReference type="Proteomes" id="UP000800094"/>
    </source>
</evidence>
<dbReference type="AlphaFoldDB" id="A0A6A6HWV2"/>
<reference evidence="3" key="1">
    <citation type="journal article" date="2020" name="Stud. Mycol.">
        <title>101 Dothideomycetes genomes: a test case for predicting lifestyles and emergence of pathogens.</title>
        <authorList>
            <person name="Haridas S."/>
            <person name="Albert R."/>
            <person name="Binder M."/>
            <person name="Bloem J."/>
            <person name="Labutti K."/>
            <person name="Salamov A."/>
            <person name="Andreopoulos B."/>
            <person name="Baker S."/>
            <person name="Barry K."/>
            <person name="Bills G."/>
            <person name="Bluhm B."/>
            <person name="Cannon C."/>
            <person name="Castanera R."/>
            <person name="Culley D."/>
            <person name="Daum C."/>
            <person name="Ezra D."/>
            <person name="Gonzalez J."/>
            <person name="Henrissat B."/>
            <person name="Kuo A."/>
            <person name="Liang C."/>
            <person name="Lipzen A."/>
            <person name="Lutzoni F."/>
            <person name="Magnuson J."/>
            <person name="Mondo S."/>
            <person name="Nolan M."/>
            <person name="Ohm R."/>
            <person name="Pangilinan J."/>
            <person name="Park H.-J."/>
            <person name="Ramirez L."/>
            <person name="Alfaro M."/>
            <person name="Sun H."/>
            <person name="Tritt A."/>
            <person name="Yoshinaga Y."/>
            <person name="Zwiers L.-H."/>
            <person name="Turgeon B."/>
            <person name="Goodwin S."/>
            <person name="Spatafora J."/>
            <person name="Crous P."/>
            <person name="Grigoriev I."/>
        </authorList>
    </citation>
    <scope>NUCLEOTIDE SEQUENCE</scope>
    <source>
        <strain evidence="3">CBS 122368</strain>
    </source>
</reference>
<feature type="transmembrane region" description="Helical" evidence="2">
    <location>
        <begin position="180"/>
        <end position="204"/>
    </location>
</feature>
<keyword evidence="2" id="KW-0472">Membrane</keyword>
<feature type="transmembrane region" description="Helical" evidence="2">
    <location>
        <begin position="86"/>
        <end position="106"/>
    </location>
</feature>
<feature type="transmembrane region" description="Helical" evidence="2">
    <location>
        <begin position="28"/>
        <end position="51"/>
    </location>
</feature>
<proteinExistence type="predicted"/>
<dbReference type="GeneID" id="54589313"/>
<dbReference type="Proteomes" id="UP000800094">
    <property type="component" value="Unassembled WGS sequence"/>
</dbReference>
<dbReference type="RefSeq" id="XP_033677403.1">
    <property type="nucleotide sequence ID" value="XM_033835983.1"/>
</dbReference>
<keyword evidence="4" id="KW-1185">Reference proteome</keyword>
<gene>
    <name evidence="3" type="ORF">BU26DRAFT_610250</name>
</gene>
<sequence>MTPPPRPPKSRDCWPTGRSRKWPGLSRFAGVFAGLTALLALAQVAVGIAIAKMLMQTPAVLDCFDFRTEDRWEKKERPLLIVDDTITFLSIILPLSSLLFTSTLAYCHTRRDGLPVRVGVLCGSWMLTGWACFAVFDARLRVDPWTSVLQWETCWVEHSTAVRMWGERGIRTRLLAAREWMVVLGFIAMSHYLLLALLAAFLAWKESRCNRSPDAAPQQLPPPNPRSDTELRTFPRPDRPLANGPVRLPPRTHDEEAVRRDSDDTIADAELGNPFVDPVQRRVFV</sequence>
<accession>A0A6A6HWV2</accession>
<dbReference type="EMBL" id="ML987208">
    <property type="protein sequence ID" value="KAF2242399.1"/>
    <property type="molecule type" value="Genomic_DNA"/>
</dbReference>
<feature type="region of interest" description="Disordered" evidence="1">
    <location>
        <begin position="212"/>
        <end position="264"/>
    </location>
</feature>
<evidence type="ECO:0000256" key="2">
    <source>
        <dbReference type="SAM" id="Phobius"/>
    </source>
</evidence>
<organism evidence="3 4">
    <name type="scientific">Trematosphaeria pertusa</name>
    <dbReference type="NCBI Taxonomy" id="390896"/>
    <lineage>
        <taxon>Eukaryota</taxon>
        <taxon>Fungi</taxon>
        <taxon>Dikarya</taxon>
        <taxon>Ascomycota</taxon>
        <taxon>Pezizomycotina</taxon>
        <taxon>Dothideomycetes</taxon>
        <taxon>Pleosporomycetidae</taxon>
        <taxon>Pleosporales</taxon>
        <taxon>Massarineae</taxon>
        <taxon>Trematosphaeriaceae</taxon>
        <taxon>Trematosphaeria</taxon>
    </lineage>
</organism>
<evidence type="ECO:0000256" key="1">
    <source>
        <dbReference type="SAM" id="MobiDB-lite"/>
    </source>
</evidence>
<protein>
    <submittedName>
        <fullName evidence="3">Uncharacterized protein</fullName>
    </submittedName>
</protein>